<dbReference type="Pfam" id="PF07224">
    <property type="entry name" value="Chlorophyllase"/>
    <property type="match status" value="1"/>
</dbReference>
<comment type="caution">
    <text evidence="1">The sequence shown here is derived from an EMBL/GenBank/DDBJ whole genome shotgun (WGS) entry which is preliminary data.</text>
</comment>
<organism evidence="1 2">
    <name type="scientific">Volvox africanus</name>
    <dbReference type="NCBI Taxonomy" id="51714"/>
    <lineage>
        <taxon>Eukaryota</taxon>
        <taxon>Viridiplantae</taxon>
        <taxon>Chlorophyta</taxon>
        <taxon>core chlorophytes</taxon>
        <taxon>Chlorophyceae</taxon>
        <taxon>CS clade</taxon>
        <taxon>Chlamydomonadales</taxon>
        <taxon>Volvocaceae</taxon>
        <taxon>Volvox</taxon>
    </lineage>
</organism>
<gene>
    <name evidence="1" type="ORF">Vafri_13709</name>
</gene>
<evidence type="ECO:0000313" key="2">
    <source>
        <dbReference type="Proteomes" id="UP000747399"/>
    </source>
</evidence>
<dbReference type="EMBL" id="BNCO01000032">
    <property type="protein sequence ID" value="GIL58897.1"/>
    <property type="molecule type" value="Genomic_DNA"/>
</dbReference>
<evidence type="ECO:0000313" key="1">
    <source>
        <dbReference type="EMBL" id="GIL58897.1"/>
    </source>
</evidence>
<dbReference type="InterPro" id="IPR017395">
    <property type="entry name" value="Chlorophyllase-like"/>
</dbReference>
<dbReference type="Proteomes" id="UP000747399">
    <property type="component" value="Unassembled WGS sequence"/>
</dbReference>
<dbReference type="GO" id="GO:0015996">
    <property type="term" value="P:chlorophyll catabolic process"/>
    <property type="evidence" value="ECO:0007669"/>
    <property type="project" value="TreeGrafter"/>
</dbReference>
<dbReference type="InterPro" id="IPR029058">
    <property type="entry name" value="AB_hydrolase_fold"/>
</dbReference>
<dbReference type="AlphaFoldDB" id="A0A8J4BD35"/>
<protein>
    <recommendedName>
        <fullName evidence="3">Chlorophyllase</fullName>
    </recommendedName>
</protein>
<dbReference type="GO" id="GO:0047746">
    <property type="term" value="F:chlorophyllase activity"/>
    <property type="evidence" value="ECO:0007669"/>
    <property type="project" value="TreeGrafter"/>
</dbReference>
<proteinExistence type="predicted"/>
<keyword evidence="2" id="KW-1185">Reference proteome</keyword>
<dbReference type="PANTHER" id="PTHR33428">
    <property type="entry name" value="CHLOROPHYLLASE-2, CHLOROPLASTIC"/>
    <property type="match status" value="1"/>
</dbReference>
<accession>A0A8J4BD35</accession>
<dbReference type="PANTHER" id="PTHR33428:SF14">
    <property type="entry name" value="CARBOXYLESTERASE TYPE B DOMAIN-CONTAINING PROTEIN"/>
    <property type="match status" value="1"/>
</dbReference>
<reference evidence="1" key="1">
    <citation type="journal article" date="2021" name="Proc. Natl. Acad. Sci. U.S.A.">
        <title>Three genomes in the algal genus Volvox reveal the fate of a haploid sex-determining region after a transition to homothallism.</title>
        <authorList>
            <person name="Yamamoto K."/>
            <person name="Hamaji T."/>
            <person name="Kawai-Toyooka H."/>
            <person name="Matsuzaki R."/>
            <person name="Takahashi F."/>
            <person name="Nishimura Y."/>
            <person name="Kawachi M."/>
            <person name="Noguchi H."/>
            <person name="Minakuchi Y."/>
            <person name="Umen J.G."/>
            <person name="Toyoda A."/>
            <person name="Nozaki H."/>
        </authorList>
    </citation>
    <scope>NUCLEOTIDE SEQUENCE</scope>
    <source>
        <strain evidence="1">NIES-3780</strain>
    </source>
</reference>
<sequence length="365" mass="38913">MCHAVTELLQRDGMQKSEGTTVCETGCSSGSTMTMSRASTIGAGISLPIILLFVFQQSVTAQNFSARGPFAINSLSQNVRITTPTPTSKTGTPVNLDVIVTYPNSSAAAPFPVVAMFNGFQAKASWYTPTANHVASWGYVVLQYTLQGLLPIVVDRVELGYLTPLLDWLKTQANTTTSRLYRLPNTTRLATMGHSRGGKLAALHYAGRTDVATAVLVDPIDNTNNTPEGPDYPSAAKALMAANRSAGLIGAGVTSSCNPPGSNYPKFFNALAPGSWQMVVVQAGHMQFASGDGSLTFWGIDKLCTHGKISTKEVVDDTNTFAVAWLQSTFRNQTSQTGLAAFKEWVKVQANSRALNFTVKGSATI</sequence>
<evidence type="ECO:0008006" key="3">
    <source>
        <dbReference type="Google" id="ProtNLM"/>
    </source>
</evidence>
<dbReference type="Gene3D" id="3.40.50.1820">
    <property type="entry name" value="alpha/beta hydrolase"/>
    <property type="match status" value="1"/>
</dbReference>
<name>A0A8J4BD35_9CHLO</name>
<dbReference type="SUPFAM" id="SSF53474">
    <property type="entry name" value="alpha/beta-Hydrolases"/>
    <property type="match status" value="1"/>
</dbReference>